<dbReference type="PANTHER" id="PTHR38813:SF1">
    <property type="entry name" value="TOXIN RELE1-RELATED"/>
    <property type="match status" value="1"/>
</dbReference>
<reference evidence="4 5" key="1">
    <citation type="submission" date="2017-04" db="EMBL/GenBank/DDBJ databases">
        <title>Cronobacter sakazakii, ST83 Lineage Isolates.</title>
        <authorList>
            <person name="Chase H."/>
            <person name="Tall B."/>
            <person name="Gopinath G."/>
            <person name="Lehner A."/>
        </authorList>
    </citation>
    <scope>NUCLEOTIDE SEQUENCE [LARGE SCALE GENOMIC DNA]</scope>
    <source>
        <strain evidence="4 5">MOD1_Comp15</strain>
    </source>
</reference>
<dbReference type="EMBL" id="JABTXY010000012">
    <property type="protein sequence ID" value="NYV41155.1"/>
    <property type="molecule type" value="Genomic_DNA"/>
</dbReference>
<dbReference type="OMA" id="MEIRWTK"/>
<dbReference type="Gene3D" id="3.30.2310.20">
    <property type="entry name" value="RelE-like"/>
    <property type="match status" value="1"/>
</dbReference>
<accession>A0A2S9UAP9</accession>
<protein>
    <recommendedName>
        <fullName evidence="8">Type II toxin-antitoxin system RelE/ParE family toxin</fullName>
    </recommendedName>
</protein>
<evidence type="ECO:0000313" key="7">
    <source>
        <dbReference type="Proteomes" id="UP000548673"/>
    </source>
</evidence>
<gene>
    <name evidence="4" type="ORF">B7T07_16195</name>
    <name evidence="2" type="ORF">FZI38_18710</name>
    <name evidence="3" type="ORF">HRR37_01790</name>
</gene>
<sequence>MEIRWTKRAIAQLQAISQNDQKAIVSKVAAIASPGQTRLDIVKLACRQARYRLRVGDYRVIFERRQGVPVICLIMEVKRRTTTTYLN</sequence>
<reference evidence="3 7" key="3">
    <citation type="submission" date="2020-05" db="EMBL/GenBank/DDBJ databases">
        <title>The draft genome of Cronobacter sakazakii strain 145005.</title>
        <authorList>
            <person name="Yang J."/>
            <person name="Liu L."/>
            <person name="Feng Y."/>
            <person name="Zong Z."/>
        </authorList>
    </citation>
    <scope>NUCLEOTIDE SEQUENCE [LARGE SCALE GENOMIC DNA]</scope>
    <source>
        <strain evidence="3 7">145005</strain>
    </source>
</reference>
<organism evidence="3 7">
    <name type="scientific">Cronobacter sakazakii</name>
    <name type="common">Enterobacter sakazakii</name>
    <dbReference type="NCBI Taxonomy" id="28141"/>
    <lineage>
        <taxon>Bacteria</taxon>
        <taxon>Pseudomonadati</taxon>
        <taxon>Pseudomonadota</taxon>
        <taxon>Gammaproteobacteria</taxon>
        <taxon>Enterobacterales</taxon>
        <taxon>Enterobacteriaceae</taxon>
        <taxon>Cronobacter</taxon>
    </lineage>
</organism>
<dbReference type="InterPro" id="IPR035093">
    <property type="entry name" value="RelE/ParE_toxin_dom_sf"/>
</dbReference>
<proteinExistence type="predicted"/>
<comment type="caution">
    <text evidence="3">The sequence shown here is derived from an EMBL/GenBank/DDBJ whole genome shotgun (WGS) entry which is preliminary data.</text>
</comment>
<reference evidence="2 6" key="2">
    <citation type="submission" date="2019-09" db="EMBL/GenBank/DDBJ databases">
        <title>Prevalence, distribution, and phylogeny of type two toxin-antitoxin genes possessed by Cronobacter species where C. sakazakii homologs follow sequence type lineages.</title>
        <authorList>
            <person name="Finkelstein S."/>
            <person name="Negrete F."/>
            <person name="Jang H."/>
            <person name="Gopinath G.R."/>
            <person name="Tall B.D."/>
        </authorList>
    </citation>
    <scope>NUCLEOTIDE SEQUENCE [LARGE SCALE GENOMIC DNA]</scope>
    <source>
        <strain evidence="2 6">MOD1_Comp4</strain>
    </source>
</reference>
<dbReference type="AlphaFoldDB" id="A0A2S9UAP9"/>
<dbReference type="InterPro" id="IPR007712">
    <property type="entry name" value="RelE/ParE_toxin"/>
</dbReference>
<dbReference type="GeneID" id="56729690"/>
<dbReference type="Proteomes" id="UP000548673">
    <property type="component" value="Unassembled WGS sequence"/>
</dbReference>
<dbReference type="STRING" id="28141.CSK29544_02016"/>
<dbReference type="PANTHER" id="PTHR38813">
    <property type="match status" value="1"/>
</dbReference>
<evidence type="ECO:0000313" key="6">
    <source>
        <dbReference type="Proteomes" id="UP000439917"/>
    </source>
</evidence>
<evidence type="ECO:0000313" key="4">
    <source>
        <dbReference type="EMBL" id="PUW02892.1"/>
    </source>
</evidence>
<dbReference type="EMBL" id="NCTU01000010">
    <property type="protein sequence ID" value="PUW02892.1"/>
    <property type="molecule type" value="Genomic_DNA"/>
</dbReference>
<dbReference type="Proteomes" id="UP000439917">
    <property type="component" value="Unassembled WGS sequence"/>
</dbReference>
<evidence type="ECO:0008006" key="8">
    <source>
        <dbReference type="Google" id="ProtNLM"/>
    </source>
</evidence>
<evidence type="ECO:0000313" key="5">
    <source>
        <dbReference type="Proteomes" id="UP000244856"/>
    </source>
</evidence>
<dbReference type="Proteomes" id="UP000244856">
    <property type="component" value="Unassembled WGS sequence"/>
</dbReference>
<evidence type="ECO:0000256" key="1">
    <source>
        <dbReference type="ARBA" id="ARBA00022649"/>
    </source>
</evidence>
<dbReference type="EMBL" id="WAGF01000019">
    <property type="protein sequence ID" value="KAB0875968.1"/>
    <property type="molecule type" value="Genomic_DNA"/>
</dbReference>
<dbReference type="SUPFAM" id="SSF143011">
    <property type="entry name" value="RelE-like"/>
    <property type="match status" value="1"/>
</dbReference>
<dbReference type="InterPro" id="IPR052747">
    <property type="entry name" value="TA_system_RelE_toxin"/>
</dbReference>
<dbReference type="RefSeq" id="WP_004387583.1">
    <property type="nucleotide sequence ID" value="NZ_CABMLV010000001.1"/>
</dbReference>
<keyword evidence="1" id="KW-1277">Toxin-antitoxin system</keyword>
<evidence type="ECO:0000313" key="3">
    <source>
        <dbReference type="EMBL" id="NYV41155.1"/>
    </source>
</evidence>
<name>A0A2S9UAP9_CROSK</name>
<dbReference type="KEGG" id="csj:CSK29544_02016"/>
<evidence type="ECO:0000313" key="2">
    <source>
        <dbReference type="EMBL" id="KAB0875968.1"/>
    </source>
</evidence>
<dbReference type="Pfam" id="PF05016">
    <property type="entry name" value="ParE_toxin"/>
    <property type="match status" value="1"/>
</dbReference>